<reference evidence="1" key="1">
    <citation type="submission" date="2021-06" db="EMBL/GenBank/DDBJ databases">
        <authorList>
            <person name="Kallberg Y."/>
            <person name="Tangrot J."/>
            <person name="Rosling A."/>
        </authorList>
    </citation>
    <scope>NUCLEOTIDE SEQUENCE</scope>
    <source>
        <strain evidence="1">IL203A</strain>
    </source>
</reference>
<sequence>MSLAPKNDGIWFACTTYTITYIDFSLVYSLSGTPTTPAEGKSVKGNGTSSADFSGFQYVLLPYSTNGTINYCGSSSTVCRFVQYNNYNLPRDYYCIGVINPNNVDYYMTLVYTFGGTEAARRSVDESMNSPKKGIYAREFYRRGHGDFMAEPSIDLSKFKNS</sequence>
<evidence type="ECO:0000313" key="2">
    <source>
        <dbReference type="Proteomes" id="UP000789702"/>
    </source>
</evidence>
<accession>A0ACA9KIA8</accession>
<name>A0ACA9KIA8_9GLOM</name>
<comment type="caution">
    <text evidence="1">The sequence shown here is derived from an EMBL/GenBank/DDBJ whole genome shotgun (WGS) entry which is preliminary data.</text>
</comment>
<gene>
    <name evidence="1" type="ORF">DHETER_LOCUS1884</name>
</gene>
<protein>
    <submittedName>
        <fullName evidence="1">4239_t:CDS:1</fullName>
    </submittedName>
</protein>
<organism evidence="1 2">
    <name type="scientific">Dentiscutata heterogama</name>
    <dbReference type="NCBI Taxonomy" id="1316150"/>
    <lineage>
        <taxon>Eukaryota</taxon>
        <taxon>Fungi</taxon>
        <taxon>Fungi incertae sedis</taxon>
        <taxon>Mucoromycota</taxon>
        <taxon>Glomeromycotina</taxon>
        <taxon>Glomeromycetes</taxon>
        <taxon>Diversisporales</taxon>
        <taxon>Gigasporaceae</taxon>
        <taxon>Dentiscutata</taxon>
    </lineage>
</organism>
<dbReference type="EMBL" id="CAJVPU010001230">
    <property type="protein sequence ID" value="CAG8475087.1"/>
    <property type="molecule type" value="Genomic_DNA"/>
</dbReference>
<keyword evidence="2" id="KW-1185">Reference proteome</keyword>
<proteinExistence type="predicted"/>
<evidence type="ECO:0000313" key="1">
    <source>
        <dbReference type="EMBL" id="CAG8475087.1"/>
    </source>
</evidence>
<dbReference type="Proteomes" id="UP000789702">
    <property type="component" value="Unassembled WGS sequence"/>
</dbReference>